<evidence type="ECO:0000256" key="1">
    <source>
        <dbReference type="SAM" id="MobiDB-lite"/>
    </source>
</evidence>
<gene>
    <name evidence="2" type="ORF">TNCT_238541</name>
</gene>
<evidence type="ECO:0000313" key="3">
    <source>
        <dbReference type="Proteomes" id="UP000887116"/>
    </source>
</evidence>
<keyword evidence="3" id="KW-1185">Reference proteome</keyword>
<evidence type="ECO:0000313" key="2">
    <source>
        <dbReference type="EMBL" id="GFQ91669.1"/>
    </source>
</evidence>
<name>A0A8X6L049_TRICU</name>
<dbReference type="Proteomes" id="UP000887116">
    <property type="component" value="Unassembled WGS sequence"/>
</dbReference>
<sequence length="87" mass="10116">MAENRDSIHFIPTARIRALCVTTDNTPISDRNGHGERAQNIGTTYPNEETTSMEPEDRTHCEKINYFKTRNETNFRSLKLKNKYLNV</sequence>
<proteinExistence type="predicted"/>
<feature type="region of interest" description="Disordered" evidence="1">
    <location>
        <begin position="24"/>
        <end position="57"/>
    </location>
</feature>
<comment type="caution">
    <text evidence="2">The sequence shown here is derived from an EMBL/GenBank/DDBJ whole genome shotgun (WGS) entry which is preliminary data.</text>
</comment>
<dbReference type="EMBL" id="BMAO01033763">
    <property type="protein sequence ID" value="GFQ91669.1"/>
    <property type="molecule type" value="Genomic_DNA"/>
</dbReference>
<accession>A0A8X6L049</accession>
<organism evidence="2 3">
    <name type="scientific">Trichonephila clavata</name>
    <name type="common">Joro spider</name>
    <name type="synonym">Nephila clavata</name>
    <dbReference type="NCBI Taxonomy" id="2740835"/>
    <lineage>
        <taxon>Eukaryota</taxon>
        <taxon>Metazoa</taxon>
        <taxon>Ecdysozoa</taxon>
        <taxon>Arthropoda</taxon>
        <taxon>Chelicerata</taxon>
        <taxon>Arachnida</taxon>
        <taxon>Araneae</taxon>
        <taxon>Araneomorphae</taxon>
        <taxon>Entelegynae</taxon>
        <taxon>Araneoidea</taxon>
        <taxon>Nephilidae</taxon>
        <taxon>Trichonephila</taxon>
    </lineage>
</organism>
<feature type="compositionally biased region" description="Polar residues" evidence="1">
    <location>
        <begin position="40"/>
        <end position="53"/>
    </location>
</feature>
<protein>
    <submittedName>
        <fullName evidence="2">Uncharacterized protein</fullName>
    </submittedName>
</protein>
<reference evidence="2" key="1">
    <citation type="submission" date="2020-07" db="EMBL/GenBank/DDBJ databases">
        <title>Multicomponent nature underlies the extraordinary mechanical properties of spider dragline silk.</title>
        <authorList>
            <person name="Kono N."/>
            <person name="Nakamura H."/>
            <person name="Mori M."/>
            <person name="Yoshida Y."/>
            <person name="Ohtoshi R."/>
            <person name="Malay A.D."/>
            <person name="Moran D.A.P."/>
            <person name="Tomita M."/>
            <person name="Numata K."/>
            <person name="Arakawa K."/>
        </authorList>
    </citation>
    <scope>NUCLEOTIDE SEQUENCE</scope>
</reference>
<dbReference type="AlphaFoldDB" id="A0A8X6L049"/>